<gene>
    <name evidence="8" type="ORF">GP644_13565</name>
</gene>
<feature type="transmembrane region" description="Helical" evidence="7">
    <location>
        <begin position="91"/>
        <end position="111"/>
    </location>
</feature>
<feature type="transmembrane region" description="Helical" evidence="7">
    <location>
        <begin position="311"/>
        <end position="329"/>
    </location>
</feature>
<keyword evidence="6 7" id="KW-0472">Membrane</keyword>
<comment type="similarity">
    <text evidence="2">Belongs to the UPF0324 family.</text>
</comment>
<evidence type="ECO:0000256" key="2">
    <source>
        <dbReference type="ARBA" id="ARBA00007977"/>
    </source>
</evidence>
<dbReference type="PANTHER" id="PTHR30106:SF2">
    <property type="entry name" value="UPF0324 INNER MEMBRANE PROTEIN YEIH"/>
    <property type="match status" value="1"/>
</dbReference>
<proteinExistence type="inferred from homology"/>
<evidence type="ECO:0000256" key="4">
    <source>
        <dbReference type="ARBA" id="ARBA00022692"/>
    </source>
</evidence>
<accession>A0A6A4REG4</accession>
<comment type="subcellular location">
    <subcellularLocation>
        <location evidence="1">Cell membrane</location>
        <topology evidence="1">Multi-pass membrane protein</topology>
    </subcellularLocation>
</comment>
<dbReference type="PANTHER" id="PTHR30106">
    <property type="entry name" value="INNER MEMBRANE PROTEIN YEIH-RELATED"/>
    <property type="match status" value="1"/>
</dbReference>
<dbReference type="Pfam" id="PF03601">
    <property type="entry name" value="Cons_hypoth698"/>
    <property type="match status" value="1"/>
</dbReference>
<keyword evidence="4 7" id="KW-0812">Transmembrane</keyword>
<feature type="transmembrane region" description="Helical" evidence="7">
    <location>
        <begin position="35"/>
        <end position="51"/>
    </location>
</feature>
<name>A0A6A4REG4_9RHOB</name>
<keyword evidence="3" id="KW-1003">Cell membrane</keyword>
<organism evidence="8 9">
    <name type="scientific">Parasedimentitalea maritima</name>
    <dbReference type="NCBI Taxonomy" id="2578117"/>
    <lineage>
        <taxon>Bacteria</taxon>
        <taxon>Pseudomonadati</taxon>
        <taxon>Pseudomonadota</taxon>
        <taxon>Alphaproteobacteria</taxon>
        <taxon>Rhodobacterales</taxon>
        <taxon>Paracoccaceae</taxon>
        <taxon>Parasedimentitalea</taxon>
    </lineage>
</organism>
<comment type="caution">
    <text evidence="8">The sequence shown here is derived from an EMBL/GenBank/DDBJ whole genome shotgun (WGS) entry which is preliminary data.</text>
</comment>
<dbReference type="GO" id="GO:0005886">
    <property type="term" value="C:plasma membrane"/>
    <property type="evidence" value="ECO:0007669"/>
    <property type="project" value="UniProtKB-SubCell"/>
</dbReference>
<dbReference type="InterPro" id="IPR018383">
    <property type="entry name" value="UPF0324_pro"/>
</dbReference>
<feature type="transmembrane region" description="Helical" evidence="7">
    <location>
        <begin position="251"/>
        <end position="273"/>
    </location>
</feature>
<evidence type="ECO:0000256" key="1">
    <source>
        <dbReference type="ARBA" id="ARBA00004651"/>
    </source>
</evidence>
<dbReference type="EMBL" id="WSFO01000008">
    <property type="protein sequence ID" value="KAE9628792.1"/>
    <property type="molecule type" value="Genomic_DNA"/>
</dbReference>
<feature type="transmembrane region" description="Helical" evidence="7">
    <location>
        <begin position="118"/>
        <end position="143"/>
    </location>
</feature>
<sequence>MLSNLQSRIQEVIPGVVLSSTVAMAAMFLATQYTAPVMLFALLLGMAFNFVDRDGKFIAGINFMSRTVLRVGVALLGARITFAQILELGPYAVLIVLVSLVSTIGIGILTARLIGRTLSFGVLTGGAVGICGASAALALTSVLPKGEGGIVERDTVFTVVAVTVFSTVAMITYPMFTQLAGMSDQVAGIFLGATIHDVAQVVGAGYTVSEQTGDIATVIKLLRVAMLVPVIGVVVLFGLRARKDAPRGSLPVPWFLFGFVALATLNSLGVIPASTTLVLSDASKWALVAAIAALGMKTLLGEIVTVGPRALAIVLIETLWIAGFVWLLTRALPL</sequence>
<protein>
    <submittedName>
        <fullName evidence="8">Putative sulfate exporter family transporter</fullName>
    </submittedName>
</protein>
<evidence type="ECO:0000313" key="8">
    <source>
        <dbReference type="EMBL" id="KAE9628792.1"/>
    </source>
</evidence>
<feature type="transmembrane region" description="Helical" evidence="7">
    <location>
        <begin position="285"/>
        <end position="304"/>
    </location>
</feature>
<evidence type="ECO:0000256" key="6">
    <source>
        <dbReference type="ARBA" id="ARBA00023136"/>
    </source>
</evidence>
<evidence type="ECO:0000256" key="7">
    <source>
        <dbReference type="SAM" id="Phobius"/>
    </source>
</evidence>
<feature type="transmembrane region" description="Helical" evidence="7">
    <location>
        <begin position="155"/>
        <end position="176"/>
    </location>
</feature>
<evidence type="ECO:0000313" key="9">
    <source>
        <dbReference type="Proteomes" id="UP000441586"/>
    </source>
</evidence>
<feature type="transmembrane region" description="Helical" evidence="7">
    <location>
        <begin position="188"/>
        <end position="209"/>
    </location>
</feature>
<evidence type="ECO:0000256" key="5">
    <source>
        <dbReference type="ARBA" id="ARBA00022989"/>
    </source>
</evidence>
<reference evidence="8 9" key="1">
    <citation type="submission" date="2019-12" db="EMBL/GenBank/DDBJ databases">
        <authorList>
            <person name="Zhang Y.-J."/>
        </authorList>
    </citation>
    <scope>NUCLEOTIDE SEQUENCE [LARGE SCALE GENOMIC DNA]</scope>
    <source>
        <strain evidence="8 9">H18S-6</strain>
    </source>
</reference>
<keyword evidence="5 7" id="KW-1133">Transmembrane helix</keyword>
<feature type="transmembrane region" description="Helical" evidence="7">
    <location>
        <begin position="221"/>
        <end position="239"/>
    </location>
</feature>
<dbReference type="AlphaFoldDB" id="A0A6A4REG4"/>
<dbReference type="Proteomes" id="UP000441586">
    <property type="component" value="Unassembled WGS sequence"/>
</dbReference>
<dbReference type="RefSeq" id="WP_158980030.1">
    <property type="nucleotide sequence ID" value="NZ_WSFO01000008.1"/>
</dbReference>
<evidence type="ECO:0000256" key="3">
    <source>
        <dbReference type="ARBA" id="ARBA00022475"/>
    </source>
</evidence>